<accession>A0A1A8XS50</accession>
<dbReference type="STRING" id="1860102.ACCAA_510001"/>
<dbReference type="Gene3D" id="2.150.10.10">
    <property type="entry name" value="Serralysin-like metalloprotease, C-terminal"/>
    <property type="match status" value="1"/>
</dbReference>
<proteinExistence type="predicted"/>
<dbReference type="SUPFAM" id="SSF51120">
    <property type="entry name" value="beta-Roll"/>
    <property type="match status" value="1"/>
</dbReference>
<dbReference type="AlphaFoldDB" id="A0A1A8XS50"/>
<reference evidence="1 2" key="1">
    <citation type="submission" date="2016-06" db="EMBL/GenBank/DDBJ databases">
        <authorList>
            <person name="Kjaerup R.B."/>
            <person name="Dalgaard T.S."/>
            <person name="Juul-Madsen H.R."/>
        </authorList>
    </citation>
    <scope>NUCLEOTIDE SEQUENCE [LARGE SCALE GENOMIC DNA]</scope>
    <source>
        <strain evidence="1">3</strain>
    </source>
</reference>
<evidence type="ECO:0000313" key="2">
    <source>
        <dbReference type="Proteomes" id="UP000199169"/>
    </source>
</evidence>
<evidence type="ECO:0008006" key="3">
    <source>
        <dbReference type="Google" id="ProtNLM"/>
    </source>
</evidence>
<sequence length="396" mass="41016">MPVISLDIIGQRDGQVFYPTTQQVSKLQTAISNSELAVLSSTFPDQLGFVSHVDSTTGLNQYDIAMQAVHDGFPGYIIVAADQSAYPMAVYGTNLGNGISVLADIRIVELALDESIQDAMDKALTAAIQSSLGSDYPDLNINVASTMITGNVDISLPGTKNVTGGPVDGVISAMARTSADGSQNISFHDFLWSQILAATDAKGLNLHLENQLNNIDGLRGGAGNDVLDGSNSGDYLLSGNAGNDIIIGGGYSDIGINVIEGGLGNDSLVAGGHKTGQFDKFLAANPSIAANAAKAQSSDLNSIMNSVADNSTGRSYNIFTFDSNSGSDAIYNFHAATDQIQIHKGINNSNIVDLSSLVQHITVSGDNLSIDLGGNNIVTLLGVDVAGLSAVNASFV</sequence>
<organism evidence="1 2">
    <name type="scientific">Candidatus Accumulibacter aalborgensis</name>
    <dbReference type="NCBI Taxonomy" id="1860102"/>
    <lineage>
        <taxon>Bacteria</taxon>
        <taxon>Pseudomonadati</taxon>
        <taxon>Pseudomonadota</taxon>
        <taxon>Betaproteobacteria</taxon>
        <taxon>Candidatus Accumulibacter</taxon>
    </lineage>
</organism>
<dbReference type="RefSeq" id="WP_245754586.1">
    <property type="nucleotide sequence ID" value="NZ_FLQX01000129.1"/>
</dbReference>
<dbReference type="EMBL" id="FLQX01000129">
    <property type="protein sequence ID" value="SBT07939.1"/>
    <property type="molecule type" value="Genomic_DNA"/>
</dbReference>
<evidence type="ECO:0000313" key="1">
    <source>
        <dbReference type="EMBL" id="SBT07939.1"/>
    </source>
</evidence>
<dbReference type="InterPro" id="IPR011049">
    <property type="entry name" value="Serralysin-like_metalloprot_C"/>
</dbReference>
<dbReference type="Proteomes" id="UP000199169">
    <property type="component" value="Unassembled WGS sequence"/>
</dbReference>
<gene>
    <name evidence="1" type="ORF">ACCAA_510001</name>
</gene>
<name>A0A1A8XS50_9PROT</name>
<keyword evidence="2" id="KW-1185">Reference proteome</keyword>
<protein>
    <recommendedName>
        <fullName evidence="3">Hemolysin-type calcium-binding region</fullName>
    </recommendedName>
</protein>
<dbReference type="PRINTS" id="PR00313">
    <property type="entry name" value="CABNDNGRPT"/>
</dbReference>